<evidence type="ECO:0000313" key="2">
    <source>
        <dbReference type="Proteomes" id="UP000319004"/>
    </source>
</evidence>
<protein>
    <submittedName>
        <fullName evidence="1">Uncharacterized protein</fullName>
    </submittedName>
</protein>
<keyword evidence="2" id="KW-1185">Reference proteome</keyword>
<reference evidence="1 2" key="1">
    <citation type="submission" date="2019-03" db="EMBL/GenBank/DDBJ databases">
        <title>Deep-cultivation of Planctomycetes and their phenomic and genomic characterization uncovers novel biology.</title>
        <authorList>
            <person name="Wiegand S."/>
            <person name="Jogler M."/>
            <person name="Boedeker C."/>
            <person name="Pinto D."/>
            <person name="Vollmers J."/>
            <person name="Rivas-Marin E."/>
            <person name="Kohn T."/>
            <person name="Peeters S.H."/>
            <person name="Heuer A."/>
            <person name="Rast P."/>
            <person name="Oberbeckmann S."/>
            <person name="Bunk B."/>
            <person name="Jeske O."/>
            <person name="Meyerdierks A."/>
            <person name="Storesund J.E."/>
            <person name="Kallscheuer N."/>
            <person name="Luecker S."/>
            <person name="Lage O.M."/>
            <person name="Pohl T."/>
            <person name="Merkel B.J."/>
            <person name="Hornburger P."/>
            <person name="Mueller R.-W."/>
            <person name="Bruemmer F."/>
            <person name="Labrenz M."/>
            <person name="Spormann A.M."/>
            <person name="Op den Camp H."/>
            <person name="Overmann J."/>
            <person name="Amann R."/>
            <person name="Jetten M.S.M."/>
            <person name="Mascher T."/>
            <person name="Medema M.H."/>
            <person name="Devos D.P."/>
            <person name="Kaster A.-K."/>
            <person name="Ovreas L."/>
            <person name="Rohde M."/>
            <person name="Galperin M.Y."/>
            <person name="Jogler C."/>
        </authorList>
    </citation>
    <scope>NUCLEOTIDE SEQUENCE [LARGE SCALE GENOMIC DNA]</scope>
    <source>
        <strain evidence="1 2">Enr13</strain>
    </source>
</reference>
<name>A0A518HJU0_9BACT</name>
<accession>A0A518HJU0</accession>
<dbReference type="KEGG" id="snep:Enr13x_09500"/>
<dbReference type="Proteomes" id="UP000319004">
    <property type="component" value="Chromosome"/>
</dbReference>
<dbReference type="EMBL" id="CP037423">
    <property type="protein sequence ID" value="QDV41112.1"/>
    <property type="molecule type" value="Genomic_DNA"/>
</dbReference>
<gene>
    <name evidence="1" type="ORF">Enr13x_09500</name>
</gene>
<proteinExistence type="predicted"/>
<evidence type="ECO:0000313" key="1">
    <source>
        <dbReference type="EMBL" id="QDV41112.1"/>
    </source>
</evidence>
<sequence length="64" mass="7625">MMLTNRDLSIPQYGIDSYYIYSRDYLREDEFNRRRKANIEKMLKMLDDDANADSEPTISPQTSK</sequence>
<dbReference type="AlphaFoldDB" id="A0A518HJU0"/>
<organism evidence="1 2">
    <name type="scientific">Stieleria neptunia</name>
    <dbReference type="NCBI Taxonomy" id="2527979"/>
    <lineage>
        <taxon>Bacteria</taxon>
        <taxon>Pseudomonadati</taxon>
        <taxon>Planctomycetota</taxon>
        <taxon>Planctomycetia</taxon>
        <taxon>Pirellulales</taxon>
        <taxon>Pirellulaceae</taxon>
        <taxon>Stieleria</taxon>
    </lineage>
</organism>